<comment type="caution">
    <text evidence="1">The sequence shown here is derived from an EMBL/GenBank/DDBJ whole genome shotgun (WGS) entry which is preliminary data.</text>
</comment>
<reference evidence="1" key="1">
    <citation type="submission" date="2020-05" db="EMBL/GenBank/DDBJ databases">
        <title>Large-scale comparative analyses of tick genomes elucidate their genetic diversity and vector capacities.</title>
        <authorList>
            <person name="Jia N."/>
            <person name="Wang J."/>
            <person name="Shi W."/>
            <person name="Du L."/>
            <person name="Sun Y."/>
            <person name="Zhan W."/>
            <person name="Jiang J."/>
            <person name="Wang Q."/>
            <person name="Zhang B."/>
            <person name="Ji P."/>
            <person name="Sakyi L.B."/>
            <person name="Cui X."/>
            <person name="Yuan T."/>
            <person name="Jiang B."/>
            <person name="Yang W."/>
            <person name="Lam T.T.-Y."/>
            <person name="Chang Q."/>
            <person name="Ding S."/>
            <person name="Wang X."/>
            <person name="Zhu J."/>
            <person name="Ruan X."/>
            <person name="Zhao L."/>
            <person name="Wei J."/>
            <person name="Que T."/>
            <person name="Du C."/>
            <person name="Cheng J."/>
            <person name="Dai P."/>
            <person name="Han X."/>
            <person name="Huang E."/>
            <person name="Gao Y."/>
            <person name="Liu J."/>
            <person name="Shao H."/>
            <person name="Ye R."/>
            <person name="Li L."/>
            <person name="Wei W."/>
            <person name="Wang X."/>
            <person name="Wang C."/>
            <person name="Yang T."/>
            <person name="Huo Q."/>
            <person name="Li W."/>
            <person name="Guo W."/>
            <person name="Chen H."/>
            <person name="Zhou L."/>
            <person name="Ni X."/>
            <person name="Tian J."/>
            <person name="Zhou Y."/>
            <person name="Sheng Y."/>
            <person name="Liu T."/>
            <person name="Pan Y."/>
            <person name="Xia L."/>
            <person name="Li J."/>
            <person name="Zhao F."/>
            <person name="Cao W."/>
        </authorList>
    </citation>
    <scope>NUCLEOTIDE SEQUENCE</scope>
    <source>
        <strain evidence="1">Hyas-2018</strain>
    </source>
</reference>
<sequence length="107" mass="11263">MALAFVVVAARRECCCSPNYDFPAVASARMASARIRSGSCGYQTPESARMPAGLKTPGVSACVARRSSDEPSPPTMVALGVRACAHGTPSRPVCRKPGVWVLTERLP</sequence>
<evidence type="ECO:0000313" key="1">
    <source>
        <dbReference type="EMBL" id="KAH6932916.1"/>
    </source>
</evidence>
<gene>
    <name evidence="1" type="ORF">HPB50_010682</name>
</gene>
<name>A0ACB7SG42_HYAAI</name>
<keyword evidence="2" id="KW-1185">Reference proteome</keyword>
<protein>
    <submittedName>
        <fullName evidence="1">Uncharacterized protein</fullName>
    </submittedName>
</protein>
<accession>A0ACB7SG42</accession>
<dbReference type="Proteomes" id="UP000821845">
    <property type="component" value="Chromosome 4"/>
</dbReference>
<dbReference type="EMBL" id="CM023484">
    <property type="protein sequence ID" value="KAH6932916.1"/>
    <property type="molecule type" value="Genomic_DNA"/>
</dbReference>
<proteinExistence type="predicted"/>
<evidence type="ECO:0000313" key="2">
    <source>
        <dbReference type="Proteomes" id="UP000821845"/>
    </source>
</evidence>
<organism evidence="1 2">
    <name type="scientific">Hyalomma asiaticum</name>
    <name type="common">Tick</name>
    <dbReference type="NCBI Taxonomy" id="266040"/>
    <lineage>
        <taxon>Eukaryota</taxon>
        <taxon>Metazoa</taxon>
        <taxon>Ecdysozoa</taxon>
        <taxon>Arthropoda</taxon>
        <taxon>Chelicerata</taxon>
        <taxon>Arachnida</taxon>
        <taxon>Acari</taxon>
        <taxon>Parasitiformes</taxon>
        <taxon>Ixodida</taxon>
        <taxon>Ixodoidea</taxon>
        <taxon>Ixodidae</taxon>
        <taxon>Hyalomminae</taxon>
        <taxon>Hyalomma</taxon>
    </lineage>
</organism>